<dbReference type="AlphaFoldDB" id="A0A1W0BAH4"/>
<evidence type="ECO:0000313" key="3">
    <source>
        <dbReference type="Proteomes" id="UP000188836"/>
    </source>
</evidence>
<keyword evidence="3" id="KW-1185">Reference proteome</keyword>
<evidence type="ECO:0000313" key="2">
    <source>
        <dbReference type="EMBL" id="ONM49053.1"/>
    </source>
</evidence>
<dbReference type="OrthoDB" id="3636733at2"/>
<sequence>MATTAADRRRDVTGWFTSTRSNNGNQCVEVRFDRGVVLIRDSKFRRHLAQRRGAEPVITVTAGEWTAFLRTVTHRGAADGELSACTGADGSTTLRYGGTALVFTAAEWGAFLAGACDGEFDRLDLPS</sequence>
<dbReference type="RefSeq" id="WP_077116046.1">
    <property type="nucleotide sequence ID" value="NZ_LOKT01000010.1"/>
</dbReference>
<gene>
    <name evidence="2" type="ORF">B0T46_08940</name>
</gene>
<accession>A0A1W0BAH4</accession>
<dbReference type="Pfam" id="PF04149">
    <property type="entry name" value="DUF397"/>
    <property type="match status" value="1"/>
</dbReference>
<comment type="caution">
    <text evidence="2">The sequence shown here is derived from an EMBL/GenBank/DDBJ whole genome shotgun (WGS) entry which is preliminary data.</text>
</comment>
<evidence type="ECO:0000259" key="1">
    <source>
        <dbReference type="Pfam" id="PF04149"/>
    </source>
</evidence>
<proteinExistence type="predicted"/>
<reference evidence="2 3" key="1">
    <citation type="journal article" date="2016" name="Antonie Van Leeuwenhoek">
        <title>Nocardia donostiensis sp. nov., isolated from human respiratory specimens.</title>
        <authorList>
            <person name="Ercibengoa M."/>
            <person name="Bell M."/>
            <person name="Marimon J.M."/>
            <person name="Humrighouse B."/>
            <person name="Klenk H.P."/>
            <person name="Potter G."/>
            <person name="Perez-Trallero E."/>
        </authorList>
    </citation>
    <scope>NUCLEOTIDE SEQUENCE [LARGE SCALE GENOMIC DNA]</scope>
    <source>
        <strain evidence="2 3">X1655</strain>
    </source>
</reference>
<dbReference type="STRING" id="1538463.B0T36_16110"/>
<dbReference type="Proteomes" id="UP000188836">
    <property type="component" value="Unassembled WGS sequence"/>
</dbReference>
<dbReference type="EMBL" id="MUMY01000006">
    <property type="protein sequence ID" value="ONM49053.1"/>
    <property type="molecule type" value="Genomic_DNA"/>
</dbReference>
<name>A0A1W0BAH4_9NOCA</name>
<protein>
    <submittedName>
        <fullName evidence="2">DUF397 domain-containing protein</fullName>
    </submittedName>
</protein>
<feature type="domain" description="DUF397" evidence="1">
    <location>
        <begin position="14"/>
        <end position="72"/>
    </location>
</feature>
<organism evidence="2 3">
    <name type="scientific">Nocardia donostiensis</name>
    <dbReference type="NCBI Taxonomy" id="1538463"/>
    <lineage>
        <taxon>Bacteria</taxon>
        <taxon>Bacillati</taxon>
        <taxon>Actinomycetota</taxon>
        <taxon>Actinomycetes</taxon>
        <taxon>Mycobacteriales</taxon>
        <taxon>Nocardiaceae</taxon>
        <taxon>Nocardia</taxon>
    </lineage>
</organism>
<dbReference type="InterPro" id="IPR007278">
    <property type="entry name" value="DUF397"/>
</dbReference>